<dbReference type="Proteomes" id="UP000675994">
    <property type="component" value="Chromosome"/>
</dbReference>
<dbReference type="RefSeq" id="WP_212574863.1">
    <property type="nucleotide sequence ID" value="NZ_CP063367.1"/>
</dbReference>
<evidence type="ECO:0000313" key="9">
    <source>
        <dbReference type="EMBL" id="QUM69315.1"/>
    </source>
</evidence>
<feature type="signal peptide" evidence="7">
    <location>
        <begin position="1"/>
        <end position="33"/>
    </location>
</feature>
<evidence type="ECO:0000256" key="7">
    <source>
        <dbReference type="SAM" id="SignalP"/>
    </source>
</evidence>
<dbReference type="NCBIfam" id="TIGR01167">
    <property type="entry name" value="LPXTG_anchor"/>
    <property type="match status" value="1"/>
</dbReference>
<dbReference type="InterPro" id="IPR019931">
    <property type="entry name" value="LPXTG_anchor"/>
</dbReference>
<feature type="region of interest" description="Disordered" evidence="6">
    <location>
        <begin position="492"/>
        <end position="580"/>
    </location>
</feature>
<comment type="subcellular location">
    <subcellularLocation>
        <location evidence="1">Secreted</location>
        <location evidence="1">Cell wall</location>
        <topology evidence="1">Peptidoglycan-anchor</topology>
    </subcellularLocation>
</comment>
<organism evidence="9 10">
    <name type="scientific">Staphylococcus delphini</name>
    <dbReference type="NCBI Taxonomy" id="53344"/>
    <lineage>
        <taxon>Bacteria</taxon>
        <taxon>Bacillati</taxon>
        <taxon>Bacillota</taxon>
        <taxon>Bacilli</taxon>
        <taxon>Bacillales</taxon>
        <taxon>Staphylococcaceae</taxon>
        <taxon>Staphylococcus</taxon>
        <taxon>Staphylococcus intermedius group</taxon>
    </lineage>
</organism>
<feature type="compositionally biased region" description="Basic and acidic residues" evidence="6">
    <location>
        <begin position="544"/>
        <end position="556"/>
    </location>
</feature>
<evidence type="ECO:0000259" key="8">
    <source>
        <dbReference type="PROSITE" id="PS50847"/>
    </source>
</evidence>
<dbReference type="InterPro" id="IPR005877">
    <property type="entry name" value="YSIRK_signal_dom"/>
</dbReference>
<evidence type="ECO:0000313" key="10">
    <source>
        <dbReference type="Proteomes" id="UP000675994"/>
    </source>
</evidence>
<evidence type="ECO:0000256" key="5">
    <source>
        <dbReference type="ARBA" id="ARBA00023088"/>
    </source>
</evidence>
<sequence length="697" mass="76988">MLKENYKLRKLKVGLVSTAAAMIFVISNGTAEASENTETEVKTEEQSVASEEKEDVSESVAPQQAQAIQLDEVRPGDTQVSGYTQPNKAISIKIDNKDIVSLDEDYEEVVSDDEGKFTYDLKGRKIVYNQKVDVEATAPLNLEELDEEVLESDESDNLDVLGELEDEESIETSVTTPRYENAYTVPEKRLEPMADQHQVWIEPVLEGSGVIKGHTSVNGKVALAINNQHVNLGDKPEQLESLNDVQWQERYEGIWRQINDKGFFEFDLNRHFDKSYPLQLGDLVTLTFKSDDANDALGPVVFNVRTEPFERVADAQTVYQLSEHPAIEKLADVAQGIEVQPILGDVLYSETRGDHKVIVEGTKKVEGRTQYGNAIIQIDSNLGEHRSFPTLQADESGHFTFDLKEAGTQLLNGEVLTFKVLDPHTSQVLAETTMGIHPADKKGRASEKSFLYGPLTDAEKAKLREEILRPMVFDATDDLDPDAEWADDMEEVDPDAAPTVEKADENVAAASTDEMADVTAETKENGEVDANTASTATPIDEADKEMQTSETDKEAASSENDTTSPITDVTLPSPVEPSNNNEVMNTTAIENMGDKADMVHFQNRLPLLQMMQSQGTKDTPTLMLQWNGTTERMTDVTQAMSQETVAKSTAVKVSKKSFTAKQEALPHTGSTTKVSLWSVLMLASGAALLGYKRRRQS</sequence>
<reference evidence="9" key="1">
    <citation type="journal article" date="2021" name="Front. Microbiol.">
        <title>Presence and Characterization of a Novel cfr-Carrying Tn558 Transposon Derivative in Staphylococcus delphini Isolated From Retail Food.</title>
        <authorList>
            <person name="Zhang F."/>
            <person name="Wu S."/>
            <person name="Huang J."/>
            <person name="Yang R."/>
            <person name="Zhang J."/>
            <person name="Lei T."/>
            <person name="Dai J."/>
            <person name="Ding Y."/>
            <person name="Xue L."/>
            <person name="Wang J."/>
            <person name="Chen M."/>
            <person name="Wu Q."/>
        </authorList>
    </citation>
    <scope>NUCLEOTIDE SEQUENCE</scope>
    <source>
        <strain evidence="9">2794-1</strain>
    </source>
</reference>
<evidence type="ECO:0000256" key="2">
    <source>
        <dbReference type="ARBA" id="ARBA00022512"/>
    </source>
</evidence>
<gene>
    <name evidence="9" type="ORF">IPU22_12360</name>
</gene>
<keyword evidence="4 7" id="KW-0732">Signal</keyword>
<proteinExistence type="predicted"/>
<evidence type="ECO:0000256" key="3">
    <source>
        <dbReference type="ARBA" id="ARBA00022525"/>
    </source>
</evidence>
<keyword evidence="3" id="KW-0964">Secreted</keyword>
<dbReference type="EMBL" id="CP063367">
    <property type="protein sequence ID" value="QUM69315.1"/>
    <property type="molecule type" value="Genomic_DNA"/>
</dbReference>
<accession>A0AAQ0D718</accession>
<feature type="chain" id="PRO_5043016130" evidence="7">
    <location>
        <begin position="34"/>
        <end position="697"/>
    </location>
</feature>
<dbReference type="AlphaFoldDB" id="A0AAQ0D718"/>
<name>A0AAQ0D718_9STAP</name>
<keyword evidence="5" id="KW-0572">Peptidoglycan-anchor</keyword>
<feature type="region of interest" description="Disordered" evidence="6">
    <location>
        <begin position="33"/>
        <end position="61"/>
    </location>
</feature>
<feature type="compositionally biased region" description="Polar residues" evidence="6">
    <location>
        <begin position="557"/>
        <end position="567"/>
    </location>
</feature>
<evidence type="ECO:0000256" key="4">
    <source>
        <dbReference type="ARBA" id="ARBA00022729"/>
    </source>
</evidence>
<evidence type="ECO:0000256" key="1">
    <source>
        <dbReference type="ARBA" id="ARBA00004168"/>
    </source>
</evidence>
<protein>
    <submittedName>
        <fullName evidence="9">YSIRK-type signal peptide-containing protein</fullName>
    </submittedName>
</protein>
<keyword evidence="2" id="KW-0134">Cell wall</keyword>
<dbReference type="NCBIfam" id="TIGR01168">
    <property type="entry name" value="YSIRK_signal"/>
    <property type="match status" value="1"/>
</dbReference>
<feature type="domain" description="Gram-positive cocci surface proteins LPxTG" evidence="8">
    <location>
        <begin position="665"/>
        <end position="697"/>
    </location>
</feature>
<dbReference type="PROSITE" id="PS50847">
    <property type="entry name" value="GRAM_POS_ANCHORING"/>
    <property type="match status" value="1"/>
</dbReference>
<evidence type="ECO:0000256" key="6">
    <source>
        <dbReference type="SAM" id="MobiDB-lite"/>
    </source>
</evidence>